<dbReference type="STRING" id="1047168.A0A0F4G7T4"/>
<evidence type="ECO:0000313" key="8">
    <source>
        <dbReference type="EMBL" id="KJX92320.1"/>
    </source>
</evidence>
<dbReference type="PROSITE" id="PS50261">
    <property type="entry name" value="G_PROTEIN_RECEP_F2_4"/>
    <property type="match status" value="1"/>
</dbReference>
<feature type="transmembrane region" description="Helical" evidence="6">
    <location>
        <begin position="228"/>
        <end position="255"/>
    </location>
</feature>
<evidence type="ECO:0000256" key="4">
    <source>
        <dbReference type="ARBA" id="ARBA00023136"/>
    </source>
</evidence>
<feature type="transmembrane region" description="Helical" evidence="6">
    <location>
        <begin position="185"/>
        <end position="208"/>
    </location>
</feature>
<keyword evidence="4 6" id="KW-0472">Membrane</keyword>
<protein>
    <recommendedName>
        <fullName evidence="7">G-protein coupled receptors family 2 profile 2 domain-containing protein</fullName>
    </recommendedName>
</protein>
<proteinExistence type="predicted"/>
<dbReference type="InterPro" id="IPR017981">
    <property type="entry name" value="GPCR_2-like_7TM"/>
</dbReference>
<dbReference type="AlphaFoldDB" id="A0A0F4G7T4"/>
<dbReference type="GO" id="GO:0007166">
    <property type="term" value="P:cell surface receptor signaling pathway"/>
    <property type="evidence" value="ECO:0007669"/>
    <property type="project" value="InterPro"/>
</dbReference>
<feature type="compositionally biased region" description="Low complexity" evidence="5">
    <location>
        <begin position="569"/>
        <end position="583"/>
    </location>
</feature>
<keyword evidence="3 6" id="KW-1133">Transmembrane helix</keyword>
<feature type="transmembrane region" description="Helical" evidence="6">
    <location>
        <begin position="305"/>
        <end position="325"/>
    </location>
</feature>
<feature type="transmembrane region" description="Helical" evidence="6">
    <location>
        <begin position="369"/>
        <end position="388"/>
    </location>
</feature>
<dbReference type="OrthoDB" id="26203at2759"/>
<feature type="transmembrane region" description="Helical" evidence="6">
    <location>
        <begin position="75"/>
        <end position="94"/>
    </location>
</feature>
<evidence type="ECO:0000259" key="7">
    <source>
        <dbReference type="PROSITE" id="PS50261"/>
    </source>
</evidence>
<feature type="compositionally biased region" description="Polar residues" evidence="5">
    <location>
        <begin position="532"/>
        <end position="568"/>
    </location>
</feature>
<organism evidence="8 9">
    <name type="scientific">Zymoseptoria brevis</name>
    <dbReference type="NCBI Taxonomy" id="1047168"/>
    <lineage>
        <taxon>Eukaryota</taxon>
        <taxon>Fungi</taxon>
        <taxon>Dikarya</taxon>
        <taxon>Ascomycota</taxon>
        <taxon>Pezizomycotina</taxon>
        <taxon>Dothideomycetes</taxon>
        <taxon>Dothideomycetidae</taxon>
        <taxon>Mycosphaerellales</taxon>
        <taxon>Mycosphaerellaceae</taxon>
        <taxon>Zymoseptoria</taxon>
    </lineage>
</organism>
<feature type="transmembrane region" description="Helical" evidence="6">
    <location>
        <begin position="106"/>
        <end position="126"/>
    </location>
</feature>
<keyword evidence="2 6" id="KW-0812">Transmembrane</keyword>
<comment type="subcellular location">
    <subcellularLocation>
        <location evidence="1">Membrane</location>
        <topology evidence="1">Multi-pass membrane protein</topology>
    </subcellularLocation>
</comment>
<evidence type="ECO:0000256" key="3">
    <source>
        <dbReference type="ARBA" id="ARBA00022989"/>
    </source>
</evidence>
<evidence type="ECO:0000256" key="6">
    <source>
        <dbReference type="SAM" id="Phobius"/>
    </source>
</evidence>
<dbReference type="Gene3D" id="1.20.1070.10">
    <property type="entry name" value="Rhodopsin 7-helix transmembrane proteins"/>
    <property type="match status" value="1"/>
</dbReference>
<feature type="transmembrane region" description="Helical" evidence="6">
    <location>
        <begin position="146"/>
        <end position="165"/>
    </location>
</feature>
<feature type="compositionally biased region" description="Basic and acidic residues" evidence="5">
    <location>
        <begin position="447"/>
        <end position="459"/>
    </location>
</feature>
<comment type="caution">
    <text evidence="8">The sequence shown here is derived from an EMBL/GenBank/DDBJ whole genome shotgun (WGS) entry which is preliminary data.</text>
</comment>
<dbReference type="Proteomes" id="UP000033647">
    <property type="component" value="Unassembled WGS sequence"/>
</dbReference>
<reference evidence="8 9" key="1">
    <citation type="submission" date="2015-03" db="EMBL/GenBank/DDBJ databases">
        <title>RNA-seq based gene annotation and comparative genomics of four Zymoseptoria species reveal species-specific pathogenicity related genes and transposable element activity.</title>
        <authorList>
            <person name="Grandaubert J."/>
            <person name="Bhattacharyya A."/>
            <person name="Stukenbrock E.H."/>
        </authorList>
    </citation>
    <scope>NUCLEOTIDE SEQUENCE [LARGE SCALE GENOMIC DNA]</scope>
    <source>
        <strain evidence="8 9">Zb18110</strain>
    </source>
</reference>
<name>A0A0F4G7T4_9PEZI</name>
<sequence>MANNSLGLAGITFNGACPAPFLDLSDYPHTGGNINGRFCGPSNILPGGPSCCLPCPATQWVYSESFNRWAVASDWLNVVGLVLLVFMLASYAFLPSQKTRSHYLSICLVICIMFLALGFTIPLAAQPSQCYDGITPNDMYSSMECAWSGAFIIAGGMAAVVWIFIRALSMNLQICWDIVPGQKFFYVAQAFGWGISAVLFTTTITLTGVSFRFGTACHVNHGNARAGFWGPLMGIAACAGILQLATFGYCIHVYLKSLYSDDESIHTSSSANGGLPSYNASVRTQTARAVFERIKKVLWLQWRGIAIVTIILADVVFFTVIFLTLDSMQANVADHVAELTPWYACLVTNIGNSDVCLHYVQGWLVNEGTVIAVLVLLGLAGLQSFLLLMRPSVFRAWWDFLGGRWKKQEFVSLDATRNASQTPRRTTSKQALLRLSRGHQATAFEMQQKKQSGESEKTHVTVISKPGDAYSPNPGEAYPFNSPGSGRGSPLSDDGMRMTLPTIMTTTADHRGRIPNEYISRITPSPVGGTAQGETQNSSSLNRRYQNASPSFSNPRVPSRNNSQSQAGSVYSDSRSVSRDFSYPVRGGLAMNPPSEAGESRNSREDEWRREVIRTGRI</sequence>
<dbReference type="PANTHER" id="PTHR42058">
    <property type="entry name" value="G_PROTEIN_RECEP_F2_4 DOMAIN-CONTAINING PROTEIN"/>
    <property type="match status" value="1"/>
</dbReference>
<keyword evidence="9" id="KW-1185">Reference proteome</keyword>
<feature type="domain" description="G-protein coupled receptors family 2 profile 2" evidence="7">
    <location>
        <begin position="66"/>
        <end position="247"/>
    </location>
</feature>
<dbReference type="PANTHER" id="PTHR42058:SF1">
    <property type="entry name" value="G-PROTEIN COUPLED RECEPTORS FAMILY 2 PROFILE 2 DOMAIN-CONTAINING PROTEIN"/>
    <property type="match status" value="1"/>
</dbReference>
<gene>
    <name evidence="8" type="ORF">TI39_contig5872g00001</name>
</gene>
<dbReference type="InterPro" id="IPR053247">
    <property type="entry name" value="GPCR_GPR1/git3-like"/>
</dbReference>
<dbReference type="GO" id="GO:0004888">
    <property type="term" value="F:transmembrane signaling receptor activity"/>
    <property type="evidence" value="ECO:0007669"/>
    <property type="project" value="InterPro"/>
</dbReference>
<dbReference type="EMBL" id="LAFY01005827">
    <property type="protein sequence ID" value="KJX92320.1"/>
    <property type="molecule type" value="Genomic_DNA"/>
</dbReference>
<feature type="region of interest" description="Disordered" evidence="5">
    <location>
        <begin position="519"/>
        <end position="618"/>
    </location>
</feature>
<evidence type="ECO:0000256" key="5">
    <source>
        <dbReference type="SAM" id="MobiDB-lite"/>
    </source>
</evidence>
<evidence type="ECO:0000256" key="2">
    <source>
        <dbReference type="ARBA" id="ARBA00022692"/>
    </source>
</evidence>
<accession>A0A0F4G7T4</accession>
<evidence type="ECO:0000313" key="9">
    <source>
        <dbReference type="Proteomes" id="UP000033647"/>
    </source>
</evidence>
<feature type="region of interest" description="Disordered" evidence="5">
    <location>
        <begin position="447"/>
        <end position="495"/>
    </location>
</feature>
<evidence type="ECO:0000256" key="1">
    <source>
        <dbReference type="ARBA" id="ARBA00004141"/>
    </source>
</evidence>
<feature type="compositionally biased region" description="Basic and acidic residues" evidence="5">
    <location>
        <begin position="598"/>
        <end position="618"/>
    </location>
</feature>
<dbReference type="GO" id="GO:0016020">
    <property type="term" value="C:membrane"/>
    <property type="evidence" value="ECO:0007669"/>
    <property type="project" value="UniProtKB-SubCell"/>
</dbReference>